<name>A0A251UES6_HELAN</name>
<dbReference type="Proteomes" id="UP000215914">
    <property type="component" value="Chromosome 6"/>
</dbReference>
<organism evidence="2 3">
    <name type="scientific">Helianthus annuus</name>
    <name type="common">Common sunflower</name>
    <dbReference type="NCBI Taxonomy" id="4232"/>
    <lineage>
        <taxon>Eukaryota</taxon>
        <taxon>Viridiplantae</taxon>
        <taxon>Streptophyta</taxon>
        <taxon>Embryophyta</taxon>
        <taxon>Tracheophyta</taxon>
        <taxon>Spermatophyta</taxon>
        <taxon>Magnoliopsida</taxon>
        <taxon>eudicotyledons</taxon>
        <taxon>Gunneridae</taxon>
        <taxon>Pentapetalae</taxon>
        <taxon>asterids</taxon>
        <taxon>campanulids</taxon>
        <taxon>Asterales</taxon>
        <taxon>Asteraceae</taxon>
        <taxon>Asteroideae</taxon>
        <taxon>Heliantheae alliance</taxon>
        <taxon>Heliantheae</taxon>
        <taxon>Helianthus</taxon>
    </lineage>
</organism>
<reference evidence="1 3" key="1">
    <citation type="journal article" date="2017" name="Nature">
        <title>The sunflower genome provides insights into oil metabolism, flowering and Asterid evolution.</title>
        <authorList>
            <person name="Badouin H."/>
            <person name="Gouzy J."/>
            <person name="Grassa C.J."/>
            <person name="Murat F."/>
            <person name="Staton S.E."/>
            <person name="Cottret L."/>
            <person name="Lelandais-Briere C."/>
            <person name="Owens G.L."/>
            <person name="Carrere S."/>
            <person name="Mayjonade B."/>
            <person name="Legrand L."/>
            <person name="Gill N."/>
            <person name="Kane N.C."/>
            <person name="Bowers J.E."/>
            <person name="Hubner S."/>
            <person name="Bellec A."/>
            <person name="Berard A."/>
            <person name="Berges H."/>
            <person name="Blanchet N."/>
            <person name="Boniface M.C."/>
            <person name="Brunel D."/>
            <person name="Catrice O."/>
            <person name="Chaidir N."/>
            <person name="Claudel C."/>
            <person name="Donnadieu C."/>
            <person name="Faraut T."/>
            <person name="Fievet G."/>
            <person name="Helmstetter N."/>
            <person name="King M."/>
            <person name="Knapp S.J."/>
            <person name="Lai Z."/>
            <person name="Le Paslier M.C."/>
            <person name="Lippi Y."/>
            <person name="Lorenzon L."/>
            <person name="Mandel J.R."/>
            <person name="Marage G."/>
            <person name="Marchand G."/>
            <person name="Marquand E."/>
            <person name="Bret-Mestries E."/>
            <person name="Morien E."/>
            <person name="Nambeesan S."/>
            <person name="Nguyen T."/>
            <person name="Pegot-Espagnet P."/>
            <person name="Pouilly N."/>
            <person name="Raftis F."/>
            <person name="Sallet E."/>
            <person name="Schiex T."/>
            <person name="Thomas J."/>
            <person name="Vandecasteele C."/>
            <person name="Vares D."/>
            <person name="Vear F."/>
            <person name="Vautrin S."/>
            <person name="Crespi M."/>
            <person name="Mangin B."/>
            <person name="Burke J.M."/>
            <person name="Salse J."/>
            <person name="Munos S."/>
            <person name="Vincourt P."/>
            <person name="Rieseberg L.H."/>
            <person name="Langlade N.B."/>
        </authorList>
    </citation>
    <scope>NUCLEOTIDE SEQUENCE [LARGE SCALE GENOMIC DNA]</scope>
    <source>
        <strain evidence="3">cv. SF193</strain>
        <tissue evidence="1">Leaves</tissue>
    </source>
</reference>
<sequence>MSVSKIYWRFLVLAELKIHSASRYHGYWMLESLEGEEQSHLLRYIRALAGQINNVRCIR</sequence>
<accession>A0A251UES6</accession>
<proteinExistence type="predicted"/>
<dbReference type="InParanoid" id="A0A251UES6"/>
<dbReference type="EMBL" id="CM007895">
    <property type="protein sequence ID" value="OTG21855.1"/>
    <property type="molecule type" value="Genomic_DNA"/>
</dbReference>
<evidence type="ECO:0000313" key="1">
    <source>
        <dbReference type="EMBL" id="KAF5800730.1"/>
    </source>
</evidence>
<dbReference type="AlphaFoldDB" id="A0A251UES6"/>
<keyword evidence="3" id="KW-1185">Reference proteome</keyword>
<reference evidence="1" key="3">
    <citation type="submission" date="2020-06" db="EMBL/GenBank/DDBJ databases">
        <title>Helianthus annuus Genome sequencing and assembly Release 2.</title>
        <authorList>
            <person name="Gouzy J."/>
            <person name="Langlade N."/>
            <person name="Munos S."/>
        </authorList>
    </citation>
    <scope>NUCLEOTIDE SEQUENCE</scope>
    <source>
        <tissue evidence="1">Leaves</tissue>
    </source>
</reference>
<reference evidence="2" key="2">
    <citation type="submission" date="2017-02" db="EMBL/GenBank/DDBJ databases">
        <title>Sunflower complete genome.</title>
        <authorList>
            <person name="Langlade N."/>
            <person name="Munos S."/>
        </authorList>
    </citation>
    <scope>NUCLEOTIDE SEQUENCE [LARGE SCALE GENOMIC DNA]</scope>
    <source>
        <tissue evidence="2">Leaves</tissue>
    </source>
</reference>
<protein>
    <submittedName>
        <fullName evidence="2">Uncharacterized protein</fullName>
    </submittedName>
</protein>
<dbReference type="EMBL" id="MNCJ02000321">
    <property type="protein sequence ID" value="KAF5800730.1"/>
    <property type="molecule type" value="Genomic_DNA"/>
</dbReference>
<dbReference type="Gramene" id="mRNA:HanXRQr2_Chr06g0240001">
    <property type="protein sequence ID" value="mRNA:HanXRQr2_Chr06g0240001"/>
    <property type="gene ID" value="HanXRQr2_Chr06g0240001"/>
</dbReference>
<evidence type="ECO:0000313" key="2">
    <source>
        <dbReference type="EMBL" id="OTG21855.1"/>
    </source>
</evidence>
<evidence type="ECO:0000313" key="3">
    <source>
        <dbReference type="Proteomes" id="UP000215914"/>
    </source>
</evidence>
<gene>
    <name evidence="2" type="ORF">HannXRQ_Chr06g0165091</name>
    <name evidence="1" type="ORF">HanXRQr2_Chr06g0240001</name>
</gene>